<feature type="compositionally biased region" description="Polar residues" evidence="1">
    <location>
        <begin position="405"/>
        <end position="424"/>
    </location>
</feature>
<feature type="region of interest" description="Disordered" evidence="1">
    <location>
        <begin position="1"/>
        <end position="43"/>
    </location>
</feature>
<feature type="compositionally biased region" description="Pro residues" evidence="1">
    <location>
        <begin position="435"/>
        <end position="445"/>
    </location>
</feature>
<comment type="caution">
    <text evidence="2">The sequence shown here is derived from an EMBL/GenBank/DDBJ whole genome shotgun (WGS) entry which is preliminary data.</text>
</comment>
<proteinExistence type="predicted"/>
<gene>
    <name evidence="2" type="ORF">HDU87_004748</name>
</gene>
<evidence type="ECO:0000256" key="1">
    <source>
        <dbReference type="SAM" id="MobiDB-lite"/>
    </source>
</evidence>
<keyword evidence="3" id="KW-1185">Reference proteome</keyword>
<organism evidence="2 3">
    <name type="scientific">Geranomyces variabilis</name>
    <dbReference type="NCBI Taxonomy" id="109894"/>
    <lineage>
        <taxon>Eukaryota</taxon>
        <taxon>Fungi</taxon>
        <taxon>Fungi incertae sedis</taxon>
        <taxon>Chytridiomycota</taxon>
        <taxon>Chytridiomycota incertae sedis</taxon>
        <taxon>Chytridiomycetes</taxon>
        <taxon>Spizellomycetales</taxon>
        <taxon>Powellomycetaceae</taxon>
        <taxon>Geranomyces</taxon>
    </lineage>
</organism>
<name>A0AAD5XMB1_9FUNG</name>
<feature type="region of interest" description="Disordered" evidence="1">
    <location>
        <begin position="217"/>
        <end position="236"/>
    </location>
</feature>
<dbReference type="EMBL" id="JADGJQ010000036">
    <property type="protein sequence ID" value="KAJ3177032.1"/>
    <property type="molecule type" value="Genomic_DNA"/>
</dbReference>
<protein>
    <submittedName>
        <fullName evidence="2">Uncharacterized protein</fullName>
    </submittedName>
</protein>
<dbReference type="AlphaFoldDB" id="A0AAD5XMB1"/>
<sequence>MQREHPGADHPIPQSQPSLLATADAVAPSTGSSPPPKLPTISSQLKREEQRIDLKVLHHKQVDDNRKKQKRFARTVLAVHTIVSQKLYKTKANSLEAYFRDAWKISRAQVYRFLDCAVILKQLEKFSEQPCRERLCRSLKRVAKNRADIHTLWAAVLEKVNNEHESVTSTIINNVWRELLDAKLVTGNPPTRDERVEIEAEVGDLSDLELEVAGGIGDDCDSDQGEMQDHSRQPPRAEFFSDQSATANHAYRPSSTLLSGGSGIAYVPPALNSPLLPGSQQQISSMNNTQPDDIVMTCLSLVNSLESHGLALQPFLNGRWAREPITEWRIVRESEIEKPVPHWQGGARKYSESYDDYTSSGGPYSRDMRQQPQPQPFYPQHQPPHLARPGSAGSGFQPHLLSDRNMPSSNDPYGTSNMFTNPSPSRYDRFGGPPHSKPAGPPPLHPLHTQYQPLPLRGPGSGLQPFETSRLSPSAASAAFMASSGYLADSSAAPDPGDSTQY</sequence>
<accession>A0AAD5XMB1</accession>
<reference evidence="2" key="1">
    <citation type="submission" date="2020-05" db="EMBL/GenBank/DDBJ databases">
        <title>Phylogenomic resolution of chytrid fungi.</title>
        <authorList>
            <person name="Stajich J.E."/>
            <person name="Amses K."/>
            <person name="Simmons R."/>
            <person name="Seto K."/>
            <person name="Myers J."/>
            <person name="Bonds A."/>
            <person name="Quandt C.A."/>
            <person name="Barry K."/>
            <person name="Liu P."/>
            <person name="Grigoriev I."/>
            <person name="Longcore J.E."/>
            <person name="James T.Y."/>
        </authorList>
    </citation>
    <scope>NUCLEOTIDE SEQUENCE</scope>
    <source>
        <strain evidence="2">JEL0379</strain>
    </source>
</reference>
<feature type="region of interest" description="Disordered" evidence="1">
    <location>
        <begin position="343"/>
        <end position="475"/>
    </location>
</feature>
<evidence type="ECO:0000313" key="2">
    <source>
        <dbReference type="EMBL" id="KAJ3177032.1"/>
    </source>
</evidence>
<evidence type="ECO:0000313" key="3">
    <source>
        <dbReference type="Proteomes" id="UP001212152"/>
    </source>
</evidence>
<dbReference type="Proteomes" id="UP001212152">
    <property type="component" value="Unassembled WGS sequence"/>
</dbReference>